<keyword evidence="3" id="KW-1185">Reference proteome</keyword>
<evidence type="ECO:0000256" key="1">
    <source>
        <dbReference type="SAM" id="MobiDB-lite"/>
    </source>
</evidence>
<reference evidence="2 3" key="1">
    <citation type="journal article" date="2021" name="Elife">
        <title>Chloroplast acquisition without the gene transfer in kleptoplastic sea slugs, Plakobranchus ocellatus.</title>
        <authorList>
            <person name="Maeda T."/>
            <person name="Takahashi S."/>
            <person name="Yoshida T."/>
            <person name="Shimamura S."/>
            <person name="Takaki Y."/>
            <person name="Nagai Y."/>
            <person name="Toyoda A."/>
            <person name="Suzuki Y."/>
            <person name="Arimoto A."/>
            <person name="Ishii H."/>
            <person name="Satoh N."/>
            <person name="Nishiyama T."/>
            <person name="Hasebe M."/>
            <person name="Maruyama T."/>
            <person name="Minagawa J."/>
            <person name="Obokata J."/>
            <person name="Shigenobu S."/>
        </authorList>
    </citation>
    <scope>NUCLEOTIDE SEQUENCE [LARGE SCALE GENOMIC DNA]</scope>
</reference>
<sequence>MVNQNRKENHASEVWPPAMKYYAVNNNRDEESSIGRVVATNDASGLNSHEGSGADIPTMKTRKTHMRIGTGNVRTLYQSGLIT</sequence>
<feature type="compositionally biased region" description="Polar residues" evidence="1">
    <location>
        <begin position="41"/>
        <end position="50"/>
    </location>
</feature>
<evidence type="ECO:0000313" key="3">
    <source>
        <dbReference type="Proteomes" id="UP000762676"/>
    </source>
</evidence>
<feature type="region of interest" description="Disordered" evidence="1">
    <location>
        <begin position="41"/>
        <end position="67"/>
    </location>
</feature>
<gene>
    <name evidence="2" type="ORF">ElyMa_006989600</name>
</gene>
<accession>A0AAV4JPQ4</accession>
<evidence type="ECO:0000313" key="2">
    <source>
        <dbReference type="EMBL" id="GFS23923.1"/>
    </source>
</evidence>
<name>A0AAV4JPQ4_9GAST</name>
<dbReference type="EMBL" id="BMAT01013975">
    <property type="protein sequence ID" value="GFS23923.1"/>
    <property type="molecule type" value="Genomic_DNA"/>
</dbReference>
<protein>
    <submittedName>
        <fullName evidence="2">Uncharacterized protein</fullName>
    </submittedName>
</protein>
<dbReference type="AlphaFoldDB" id="A0AAV4JPQ4"/>
<proteinExistence type="predicted"/>
<comment type="caution">
    <text evidence="2">The sequence shown here is derived from an EMBL/GenBank/DDBJ whole genome shotgun (WGS) entry which is preliminary data.</text>
</comment>
<dbReference type="Proteomes" id="UP000762676">
    <property type="component" value="Unassembled WGS sequence"/>
</dbReference>
<organism evidence="2 3">
    <name type="scientific">Elysia marginata</name>
    <dbReference type="NCBI Taxonomy" id="1093978"/>
    <lineage>
        <taxon>Eukaryota</taxon>
        <taxon>Metazoa</taxon>
        <taxon>Spiralia</taxon>
        <taxon>Lophotrochozoa</taxon>
        <taxon>Mollusca</taxon>
        <taxon>Gastropoda</taxon>
        <taxon>Heterobranchia</taxon>
        <taxon>Euthyneura</taxon>
        <taxon>Panpulmonata</taxon>
        <taxon>Sacoglossa</taxon>
        <taxon>Placobranchoidea</taxon>
        <taxon>Plakobranchidae</taxon>
        <taxon>Elysia</taxon>
    </lineage>
</organism>